<evidence type="ECO:0000256" key="1">
    <source>
        <dbReference type="SAM" id="MobiDB-lite"/>
    </source>
</evidence>
<feature type="region of interest" description="Disordered" evidence="1">
    <location>
        <begin position="1"/>
        <end position="26"/>
    </location>
</feature>
<dbReference type="EMBL" id="JBGMDY010000003">
    <property type="protein sequence ID" value="KAL2340552.1"/>
    <property type="molecule type" value="Genomic_DNA"/>
</dbReference>
<sequence length="86" mass="9943">MKGVRRAEPFTHYRASSRKRSKQPLKNNRTLVLANRHLKPQASYVELKPFPKTNSSKDICLHRGKEAHKCVSMGGHLTYQKLLLKM</sequence>
<name>A0ABD1MXJ3_9FABA</name>
<keyword evidence="3" id="KW-1185">Reference proteome</keyword>
<evidence type="ECO:0000313" key="2">
    <source>
        <dbReference type="EMBL" id="KAL2340552.1"/>
    </source>
</evidence>
<comment type="caution">
    <text evidence="2">The sequence shown here is derived from an EMBL/GenBank/DDBJ whole genome shotgun (WGS) entry which is preliminary data.</text>
</comment>
<reference evidence="2 3" key="1">
    <citation type="submission" date="2024-08" db="EMBL/GenBank/DDBJ databases">
        <title>Insights into the chromosomal genome structure of Flemingia macrophylla.</title>
        <authorList>
            <person name="Ding Y."/>
            <person name="Zhao Y."/>
            <person name="Bi W."/>
            <person name="Wu M."/>
            <person name="Zhao G."/>
            <person name="Gong Y."/>
            <person name="Li W."/>
            <person name="Zhang P."/>
        </authorList>
    </citation>
    <scope>NUCLEOTIDE SEQUENCE [LARGE SCALE GENOMIC DNA]</scope>
    <source>
        <strain evidence="2">DYQJB</strain>
        <tissue evidence="2">Leaf</tissue>
    </source>
</reference>
<proteinExistence type="predicted"/>
<dbReference type="Proteomes" id="UP001603857">
    <property type="component" value="Unassembled WGS sequence"/>
</dbReference>
<dbReference type="AlphaFoldDB" id="A0ABD1MXJ3"/>
<protein>
    <submittedName>
        <fullName evidence="2">Uncharacterized protein</fullName>
    </submittedName>
</protein>
<evidence type="ECO:0000313" key="3">
    <source>
        <dbReference type="Proteomes" id="UP001603857"/>
    </source>
</evidence>
<accession>A0ABD1MXJ3</accession>
<organism evidence="2 3">
    <name type="scientific">Flemingia macrophylla</name>
    <dbReference type="NCBI Taxonomy" id="520843"/>
    <lineage>
        <taxon>Eukaryota</taxon>
        <taxon>Viridiplantae</taxon>
        <taxon>Streptophyta</taxon>
        <taxon>Embryophyta</taxon>
        <taxon>Tracheophyta</taxon>
        <taxon>Spermatophyta</taxon>
        <taxon>Magnoliopsida</taxon>
        <taxon>eudicotyledons</taxon>
        <taxon>Gunneridae</taxon>
        <taxon>Pentapetalae</taxon>
        <taxon>rosids</taxon>
        <taxon>fabids</taxon>
        <taxon>Fabales</taxon>
        <taxon>Fabaceae</taxon>
        <taxon>Papilionoideae</taxon>
        <taxon>50 kb inversion clade</taxon>
        <taxon>NPAAA clade</taxon>
        <taxon>indigoferoid/millettioid clade</taxon>
        <taxon>Phaseoleae</taxon>
        <taxon>Flemingia</taxon>
    </lineage>
</organism>
<feature type="compositionally biased region" description="Basic and acidic residues" evidence="1">
    <location>
        <begin position="1"/>
        <end position="11"/>
    </location>
</feature>
<gene>
    <name evidence="2" type="ORF">Fmac_008492</name>
</gene>